<dbReference type="Proteomes" id="UP001492380">
    <property type="component" value="Unassembled WGS sequence"/>
</dbReference>
<evidence type="ECO:0000313" key="3">
    <source>
        <dbReference type="Proteomes" id="UP001492380"/>
    </source>
</evidence>
<name>A0ABR1YF81_9PEZI</name>
<feature type="domain" description="F-box" evidence="1">
    <location>
        <begin position="200"/>
        <end position="248"/>
    </location>
</feature>
<evidence type="ECO:0000313" key="2">
    <source>
        <dbReference type="EMBL" id="KAK8227616.1"/>
    </source>
</evidence>
<dbReference type="PROSITE" id="PS50181">
    <property type="entry name" value="FBOX"/>
    <property type="match status" value="1"/>
</dbReference>
<accession>A0ABR1YF81</accession>
<reference evidence="2 3" key="1">
    <citation type="submission" date="2024-04" db="EMBL/GenBank/DDBJ databases">
        <title>Phyllosticta paracitricarpa is synonymous to the EU quarantine fungus P. citricarpa based on phylogenomic analyses.</title>
        <authorList>
            <consortium name="Lawrence Berkeley National Laboratory"/>
            <person name="Van Ingen-Buijs V.A."/>
            <person name="Van Westerhoven A.C."/>
            <person name="Haridas S."/>
            <person name="Skiadas P."/>
            <person name="Martin F."/>
            <person name="Groenewald J.Z."/>
            <person name="Crous P.W."/>
            <person name="Seidl M.F."/>
        </authorList>
    </citation>
    <scope>NUCLEOTIDE SEQUENCE [LARGE SCALE GENOMIC DNA]</scope>
    <source>
        <strain evidence="2 3">CBS 123374</strain>
    </source>
</reference>
<sequence>MPGWCVRNGGTIHPLQSLPHFPFLARTVSFAQVVRSLIFPTLGPPSGLLPIPERRLLYSSPIRCFRVVRTTALPSICFDDTASNSPLSNANSQPSVVTMHMITDDETSIFSRLEGLPPPVLIMIAQYALAEDLENLNAPSETSVTSVATHGDEASHAPSRLETLQSIFVTLIGKCMGSYDVDNLNAIRRAILNEQNEPAPSCLERLPNPLVDMIAKYLEAKDINNFRRTSTKMHGLLEFRLRKTFKEIRCFLVPSVYKHLKVLQQKPYARAVETLNWVNPLRYVAPVKFDIVEYNNALLSNALPSLSGLRSIVINSVNGFPNLRAVSFANARDLEGREYLSSTWSDDDMFWKKLIFKINKQIEVRFYGASGGYWGVLWPGSTRHLLDGFFRTSTPFDVLIADGENLSSHRKDLLDLFTVVQASFFHMLPTPQGSGLRSLHLHRTVTRDCFWYFLFHSSTLEEVTFSECILKGTIKLGRYVAKSIRTLRILSCKMDKPISPLLELFFTLLRDQGRLENLQFEGVIDVTFDWDNDGSKEDGSRVPSIIKEFGMKTALTKMSNCVRDPEYPSRDDF</sequence>
<comment type="caution">
    <text evidence="2">The sequence shown here is derived from an EMBL/GenBank/DDBJ whole genome shotgun (WGS) entry which is preliminary data.</text>
</comment>
<dbReference type="Pfam" id="PF00646">
    <property type="entry name" value="F-box"/>
    <property type="match status" value="1"/>
</dbReference>
<proteinExistence type="predicted"/>
<organism evidence="2 3">
    <name type="scientific">Phyllosticta capitalensis</name>
    <dbReference type="NCBI Taxonomy" id="121624"/>
    <lineage>
        <taxon>Eukaryota</taxon>
        <taxon>Fungi</taxon>
        <taxon>Dikarya</taxon>
        <taxon>Ascomycota</taxon>
        <taxon>Pezizomycotina</taxon>
        <taxon>Dothideomycetes</taxon>
        <taxon>Dothideomycetes incertae sedis</taxon>
        <taxon>Botryosphaeriales</taxon>
        <taxon>Phyllostictaceae</taxon>
        <taxon>Phyllosticta</taxon>
    </lineage>
</organism>
<gene>
    <name evidence="2" type="ORF">HDK90DRAFT_528115</name>
</gene>
<keyword evidence="3" id="KW-1185">Reference proteome</keyword>
<protein>
    <recommendedName>
        <fullName evidence="1">F-box domain-containing protein</fullName>
    </recommendedName>
</protein>
<dbReference type="InterPro" id="IPR001810">
    <property type="entry name" value="F-box_dom"/>
</dbReference>
<dbReference type="EMBL" id="JBBWRZ010000010">
    <property type="protein sequence ID" value="KAK8227616.1"/>
    <property type="molecule type" value="Genomic_DNA"/>
</dbReference>
<evidence type="ECO:0000259" key="1">
    <source>
        <dbReference type="PROSITE" id="PS50181"/>
    </source>
</evidence>